<dbReference type="SUPFAM" id="SSF54928">
    <property type="entry name" value="RNA-binding domain, RBD"/>
    <property type="match status" value="1"/>
</dbReference>
<comment type="caution">
    <text evidence="4">The sequence shown here is derived from an EMBL/GenBank/DDBJ whole genome shotgun (WGS) entry which is preliminary data.</text>
</comment>
<dbReference type="InterPro" id="IPR052462">
    <property type="entry name" value="SLIRP/GR-RBP-like"/>
</dbReference>
<evidence type="ECO:0000313" key="5">
    <source>
        <dbReference type="Proteomes" id="UP001280121"/>
    </source>
</evidence>
<dbReference type="InterPro" id="IPR012677">
    <property type="entry name" value="Nucleotide-bd_a/b_plait_sf"/>
</dbReference>
<sequence length="121" mass="13141">MIKLFTSRITSRTINMAFCSRLGMLVKQSGQVPMASMINSTRYMSSNIFVGGLSDDVDDLTLTEVFSSFGEVVEARVITFKDTGRSKGFGIVNFSGEDSASKAVSSMNGKDRGGKLVHVRK</sequence>
<dbReference type="PANTHER" id="PTHR48027">
    <property type="entry name" value="HETEROGENEOUS NUCLEAR RIBONUCLEOPROTEIN 87F-RELATED"/>
    <property type="match status" value="1"/>
</dbReference>
<dbReference type="InterPro" id="IPR000504">
    <property type="entry name" value="RRM_dom"/>
</dbReference>
<evidence type="ECO:0000256" key="1">
    <source>
        <dbReference type="ARBA" id="ARBA00022884"/>
    </source>
</evidence>
<keyword evidence="5" id="KW-1185">Reference proteome</keyword>
<organism evidence="4 5">
    <name type="scientific">Dipteronia dyeriana</name>
    <dbReference type="NCBI Taxonomy" id="168575"/>
    <lineage>
        <taxon>Eukaryota</taxon>
        <taxon>Viridiplantae</taxon>
        <taxon>Streptophyta</taxon>
        <taxon>Embryophyta</taxon>
        <taxon>Tracheophyta</taxon>
        <taxon>Spermatophyta</taxon>
        <taxon>Magnoliopsida</taxon>
        <taxon>eudicotyledons</taxon>
        <taxon>Gunneridae</taxon>
        <taxon>Pentapetalae</taxon>
        <taxon>rosids</taxon>
        <taxon>malvids</taxon>
        <taxon>Sapindales</taxon>
        <taxon>Sapindaceae</taxon>
        <taxon>Hippocastanoideae</taxon>
        <taxon>Acereae</taxon>
        <taxon>Dipteronia</taxon>
    </lineage>
</organism>
<evidence type="ECO:0000259" key="3">
    <source>
        <dbReference type="PROSITE" id="PS50102"/>
    </source>
</evidence>
<dbReference type="AlphaFoldDB" id="A0AAD9TXQ5"/>
<accession>A0AAD9TXQ5</accession>
<dbReference type="PROSITE" id="PS50102">
    <property type="entry name" value="RRM"/>
    <property type="match status" value="1"/>
</dbReference>
<feature type="domain" description="RRM" evidence="3">
    <location>
        <begin position="46"/>
        <end position="121"/>
    </location>
</feature>
<dbReference type="SMART" id="SM00360">
    <property type="entry name" value="RRM"/>
    <property type="match status" value="1"/>
</dbReference>
<gene>
    <name evidence="4" type="ORF">Ddye_019227</name>
</gene>
<dbReference type="Gene3D" id="3.30.70.330">
    <property type="match status" value="1"/>
</dbReference>
<keyword evidence="1 2" id="KW-0694">RNA-binding</keyword>
<name>A0AAD9TXQ5_9ROSI</name>
<evidence type="ECO:0000313" key="4">
    <source>
        <dbReference type="EMBL" id="KAK2644032.1"/>
    </source>
</evidence>
<reference evidence="4" key="1">
    <citation type="journal article" date="2023" name="Plant J.">
        <title>Genome sequences and population genomics provide insights into the demographic history, inbreeding, and mutation load of two 'living fossil' tree species of Dipteronia.</title>
        <authorList>
            <person name="Feng Y."/>
            <person name="Comes H.P."/>
            <person name="Chen J."/>
            <person name="Zhu S."/>
            <person name="Lu R."/>
            <person name="Zhang X."/>
            <person name="Li P."/>
            <person name="Qiu J."/>
            <person name="Olsen K.M."/>
            <person name="Qiu Y."/>
        </authorList>
    </citation>
    <scope>NUCLEOTIDE SEQUENCE</scope>
    <source>
        <strain evidence="4">KIB01</strain>
    </source>
</reference>
<dbReference type="EMBL" id="JANJYI010000006">
    <property type="protein sequence ID" value="KAK2644032.1"/>
    <property type="molecule type" value="Genomic_DNA"/>
</dbReference>
<dbReference type="Pfam" id="PF00076">
    <property type="entry name" value="RRM_1"/>
    <property type="match status" value="1"/>
</dbReference>
<protein>
    <recommendedName>
        <fullName evidence="3">RRM domain-containing protein</fullName>
    </recommendedName>
</protein>
<evidence type="ECO:0000256" key="2">
    <source>
        <dbReference type="PROSITE-ProRule" id="PRU00176"/>
    </source>
</evidence>
<dbReference type="GO" id="GO:0003723">
    <property type="term" value="F:RNA binding"/>
    <property type="evidence" value="ECO:0007669"/>
    <property type="project" value="UniProtKB-UniRule"/>
</dbReference>
<dbReference type="InterPro" id="IPR035979">
    <property type="entry name" value="RBD_domain_sf"/>
</dbReference>
<proteinExistence type="predicted"/>
<dbReference type="Proteomes" id="UP001280121">
    <property type="component" value="Unassembled WGS sequence"/>
</dbReference>